<dbReference type="AlphaFoldDB" id="A0A2N9FJW3"/>
<feature type="region of interest" description="Disordered" evidence="1">
    <location>
        <begin position="141"/>
        <end position="164"/>
    </location>
</feature>
<gene>
    <name evidence="4" type="ORF">FSB_LOCUS15212</name>
</gene>
<keyword evidence="2" id="KW-0472">Membrane</keyword>
<reference evidence="4" key="1">
    <citation type="submission" date="2018-02" db="EMBL/GenBank/DDBJ databases">
        <authorList>
            <person name="Cohen D.B."/>
            <person name="Kent A.D."/>
        </authorList>
    </citation>
    <scope>NUCLEOTIDE SEQUENCE</scope>
</reference>
<dbReference type="EMBL" id="OIVN01000913">
    <property type="protein sequence ID" value="SPC87330.1"/>
    <property type="molecule type" value="Genomic_DNA"/>
</dbReference>
<feature type="compositionally biased region" description="Polar residues" evidence="1">
    <location>
        <begin position="147"/>
        <end position="159"/>
    </location>
</feature>
<feature type="transmembrane region" description="Helical" evidence="2">
    <location>
        <begin position="176"/>
        <end position="201"/>
    </location>
</feature>
<keyword evidence="2" id="KW-0812">Transmembrane</keyword>
<feature type="signal peptide" evidence="3">
    <location>
        <begin position="1"/>
        <end position="38"/>
    </location>
</feature>
<dbReference type="PANTHER" id="PTHR16166:SF143">
    <property type="entry name" value="PROTEIN SORTING-ASSOCIATED PROTEIN, PUTATIVE (DUF1162)-RELATED"/>
    <property type="match status" value="1"/>
</dbReference>
<dbReference type="GO" id="GO:0045053">
    <property type="term" value="P:protein retention in Golgi apparatus"/>
    <property type="evidence" value="ECO:0007669"/>
    <property type="project" value="TreeGrafter"/>
</dbReference>
<evidence type="ECO:0000313" key="4">
    <source>
        <dbReference type="EMBL" id="SPC87330.1"/>
    </source>
</evidence>
<name>A0A2N9FJW3_FAGSY</name>
<dbReference type="PANTHER" id="PTHR16166">
    <property type="entry name" value="VACUOLAR PROTEIN SORTING-ASSOCIATED PROTEIN VPS13"/>
    <property type="match status" value="1"/>
</dbReference>
<organism evidence="4">
    <name type="scientific">Fagus sylvatica</name>
    <name type="common">Beechnut</name>
    <dbReference type="NCBI Taxonomy" id="28930"/>
    <lineage>
        <taxon>Eukaryota</taxon>
        <taxon>Viridiplantae</taxon>
        <taxon>Streptophyta</taxon>
        <taxon>Embryophyta</taxon>
        <taxon>Tracheophyta</taxon>
        <taxon>Spermatophyta</taxon>
        <taxon>Magnoliopsida</taxon>
        <taxon>eudicotyledons</taxon>
        <taxon>Gunneridae</taxon>
        <taxon>Pentapetalae</taxon>
        <taxon>rosids</taxon>
        <taxon>fabids</taxon>
        <taxon>Fagales</taxon>
        <taxon>Fagaceae</taxon>
        <taxon>Fagus</taxon>
    </lineage>
</organism>
<evidence type="ECO:0000256" key="3">
    <source>
        <dbReference type="SAM" id="SignalP"/>
    </source>
</evidence>
<protein>
    <recommendedName>
        <fullName evidence="5">Vacuolar protein sorting-associated protein 13 DH-like domain-containing protein</fullName>
    </recommendedName>
</protein>
<evidence type="ECO:0008006" key="5">
    <source>
        <dbReference type="Google" id="ProtNLM"/>
    </source>
</evidence>
<dbReference type="GO" id="GO:0006623">
    <property type="term" value="P:protein targeting to vacuole"/>
    <property type="evidence" value="ECO:0007669"/>
    <property type="project" value="TreeGrafter"/>
</dbReference>
<sequence>MEFPIATKQPAMVNSILQGLRPAHHALWLLLLGQVANGLEIGQARSDLARWLEKMGKGIDVGKMDVKTLLYFLQPSNKNTRRGIMALADVEGARIHLKQLTFAHHMASWESIQEILIQHYTRQLLHEMYKAFGDNRPGKVHMATKSHPGQPSATHTTHGIDQDLGSEASTGLGKSFILVSAINSISVAVGLLLLPRILAIVDSTRTISAKRFRAVELMGRSGLVDYSWVFGSAGVIGNPMGFARSLGLGLRDFLSMPARSILQSPTGLITGMAQGSTSLLSNTVYAISDAATQFSKAAHKGIVAFTFDDQAVSRMEKQQMSAASHSKGVINEVLEVCESYLVLMLIVS</sequence>
<keyword evidence="2" id="KW-1133">Transmembrane helix</keyword>
<proteinExistence type="predicted"/>
<accession>A0A2N9FJW3</accession>
<evidence type="ECO:0000256" key="2">
    <source>
        <dbReference type="SAM" id="Phobius"/>
    </source>
</evidence>
<dbReference type="InterPro" id="IPR026847">
    <property type="entry name" value="VPS13"/>
</dbReference>
<evidence type="ECO:0000256" key="1">
    <source>
        <dbReference type="SAM" id="MobiDB-lite"/>
    </source>
</evidence>
<keyword evidence="3" id="KW-0732">Signal</keyword>
<feature type="chain" id="PRO_5014996724" description="Vacuolar protein sorting-associated protein 13 DH-like domain-containing protein" evidence="3">
    <location>
        <begin position="39"/>
        <end position="348"/>
    </location>
</feature>